<dbReference type="GeneID" id="36403859"/>
<protein>
    <submittedName>
        <fullName evidence="2">Gag-pol polyprotein</fullName>
    </submittedName>
</protein>
<dbReference type="InterPro" id="IPR013103">
    <property type="entry name" value="RVT_2"/>
</dbReference>
<dbReference type="OrthoDB" id="122196at2759"/>
<dbReference type="EMBL" id="CCYD01000322">
    <property type="protein sequence ID" value="CEG38750.1"/>
    <property type="molecule type" value="Genomic_DNA"/>
</dbReference>
<organism evidence="2 3">
    <name type="scientific">Plasmopara halstedii</name>
    <name type="common">Downy mildew of sunflower</name>
    <dbReference type="NCBI Taxonomy" id="4781"/>
    <lineage>
        <taxon>Eukaryota</taxon>
        <taxon>Sar</taxon>
        <taxon>Stramenopiles</taxon>
        <taxon>Oomycota</taxon>
        <taxon>Peronosporomycetes</taxon>
        <taxon>Peronosporales</taxon>
        <taxon>Peronosporaceae</taxon>
        <taxon>Plasmopara</taxon>
    </lineage>
</organism>
<name>A0A0P1AE85_PLAHL</name>
<evidence type="ECO:0000259" key="1">
    <source>
        <dbReference type="Pfam" id="PF07727"/>
    </source>
</evidence>
<dbReference type="AlphaFoldDB" id="A0A0P1AE85"/>
<proteinExistence type="predicted"/>
<keyword evidence="3" id="KW-1185">Reference proteome</keyword>
<evidence type="ECO:0000313" key="3">
    <source>
        <dbReference type="Proteomes" id="UP000054928"/>
    </source>
</evidence>
<sequence>MQENKLERILQVMKDGDEVEVQHQVYRQPALDDPMEVVEEPVADVEMEDIDHAPSIDVQRLMPSESPVQLWSSECPSTPKLARFDENELIAEAVLAYAVSVDDETNLPTTYAYAMNAELRSHEENQTWTLEPRGKIKRTIRSRWLIAKKRDKNGDVVRYKARLVAKGFKQNHGVDFFETYSPVANMNSIRIILAVCAE</sequence>
<dbReference type="Proteomes" id="UP000054928">
    <property type="component" value="Unassembled WGS sequence"/>
</dbReference>
<dbReference type="Pfam" id="PF07727">
    <property type="entry name" value="RVT_2"/>
    <property type="match status" value="1"/>
</dbReference>
<reference evidence="3" key="1">
    <citation type="submission" date="2014-09" db="EMBL/GenBank/DDBJ databases">
        <authorList>
            <person name="Sharma Rahul"/>
            <person name="Thines Marco"/>
        </authorList>
    </citation>
    <scope>NUCLEOTIDE SEQUENCE [LARGE SCALE GENOMIC DNA]</scope>
</reference>
<evidence type="ECO:0000313" key="2">
    <source>
        <dbReference type="EMBL" id="CEG38750.1"/>
    </source>
</evidence>
<dbReference type="STRING" id="4781.A0A0P1AE85"/>
<feature type="domain" description="Reverse transcriptase Ty1/copia-type" evidence="1">
    <location>
        <begin position="125"/>
        <end position="197"/>
    </location>
</feature>
<accession>A0A0P1AE85</accession>
<dbReference type="RefSeq" id="XP_024575119.1">
    <property type="nucleotide sequence ID" value="XM_024724220.1"/>
</dbReference>